<evidence type="ECO:0000256" key="3">
    <source>
        <dbReference type="ARBA" id="ARBA00022296"/>
    </source>
</evidence>
<protein>
    <recommendedName>
        <fullName evidence="3">Recombination-associated protein RdgC</fullName>
    </recommendedName>
</protein>
<dbReference type="GO" id="GO:0003690">
    <property type="term" value="F:double-stranded DNA binding"/>
    <property type="evidence" value="ECO:0007669"/>
    <property type="project" value="TreeGrafter"/>
</dbReference>
<dbReference type="GO" id="GO:0000018">
    <property type="term" value="P:regulation of DNA recombination"/>
    <property type="evidence" value="ECO:0007669"/>
    <property type="project" value="TreeGrafter"/>
</dbReference>
<sequence>MFKSACYFRIADDFVLPPLEALEPILQQAQFLPCGATQPESQGWVAPRGRKSSILAESLNGQLIVKLATEKRAVPSSAIKAAIDEKVERYKAETGNERVPAKVKKDFKEEALLDLMPRAFTKRSSTLLWLDTIHKFLVVDSPSLAGADRIVTALLDALAQVPGTGNIDLQPVQTQTSPSAAMSHWLSTREAPWNFTIDRDCELKAPDENKSTVRYARHTLEIDEVAQHIAAGKVPTQLAMTWNDRMSFVLSDAGTLRKLKLLDVVMDGVDKPGKDDDGFDTDAAIFTGEFSALLPDLIEALGGEQGEEAPKAEEAAAAAA</sequence>
<gene>
    <name evidence="6" type="ORF">HHL11_18020</name>
</gene>
<dbReference type="AlphaFoldDB" id="A0A848H8D9"/>
<dbReference type="NCBIfam" id="NF001464">
    <property type="entry name" value="PRK00321.1-5"/>
    <property type="match status" value="1"/>
</dbReference>
<dbReference type="GO" id="GO:0006310">
    <property type="term" value="P:DNA recombination"/>
    <property type="evidence" value="ECO:0007669"/>
    <property type="project" value="UniProtKB-KW"/>
</dbReference>
<evidence type="ECO:0000256" key="5">
    <source>
        <dbReference type="ARBA" id="ARBA00023172"/>
    </source>
</evidence>
<comment type="similarity">
    <text evidence="2">Belongs to the RdgC family.</text>
</comment>
<dbReference type="GO" id="GO:0043590">
    <property type="term" value="C:bacterial nucleoid"/>
    <property type="evidence" value="ECO:0007669"/>
    <property type="project" value="TreeGrafter"/>
</dbReference>
<evidence type="ECO:0000256" key="2">
    <source>
        <dbReference type="ARBA" id="ARBA00008657"/>
    </source>
</evidence>
<dbReference type="InterPro" id="IPR007476">
    <property type="entry name" value="RdgC"/>
</dbReference>
<evidence type="ECO:0000256" key="4">
    <source>
        <dbReference type="ARBA" id="ARBA00022490"/>
    </source>
</evidence>
<dbReference type="Pfam" id="PF04381">
    <property type="entry name" value="RdgC"/>
    <property type="match status" value="1"/>
</dbReference>
<evidence type="ECO:0000256" key="1">
    <source>
        <dbReference type="ARBA" id="ARBA00004453"/>
    </source>
</evidence>
<comment type="subcellular location">
    <subcellularLocation>
        <location evidence="1">Cytoplasm</location>
        <location evidence="1">Nucleoid</location>
    </subcellularLocation>
</comment>
<dbReference type="EMBL" id="JABBFX010000001">
    <property type="protein sequence ID" value="NML45650.1"/>
    <property type="molecule type" value="Genomic_DNA"/>
</dbReference>
<dbReference type="PANTHER" id="PTHR38103">
    <property type="entry name" value="RECOMBINATION-ASSOCIATED PROTEIN RDGC"/>
    <property type="match status" value="1"/>
</dbReference>
<dbReference type="Proteomes" id="UP000541185">
    <property type="component" value="Unassembled WGS sequence"/>
</dbReference>
<evidence type="ECO:0000313" key="6">
    <source>
        <dbReference type="EMBL" id="NML45650.1"/>
    </source>
</evidence>
<evidence type="ECO:0000313" key="7">
    <source>
        <dbReference type="Proteomes" id="UP000541185"/>
    </source>
</evidence>
<organism evidence="6 7">
    <name type="scientific">Ramlibacter agri</name>
    <dbReference type="NCBI Taxonomy" id="2728837"/>
    <lineage>
        <taxon>Bacteria</taxon>
        <taxon>Pseudomonadati</taxon>
        <taxon>Pseudomonadota</taxon>
        <taxon>Betaproteobacteria</taxon>
        <taxon>Burkholderiales</taxon>
        <taxon>Comamonadaceae</taxon>
        <taxon>Ramlibacter</taxon>
    </lineage>
</organism>
<accession>A0A848H8D9</accession>
<reference evidence="6 7" key="1">
    <citation type="submission" date="2020-04" db="EMBL/GenBank/DDBJ databases">
        <title>Ramlibacter sp. G-1-2-2 isolated from soil.</title>
        <authorList>
            <person name="Dahal R.H."/>
        </authorList>
    </citation>
    <scope>NUCLEOTIDE SEQUENCE [LARGE SCALE GENOMIC DNA]</scope>
    <source>
        <strain evidence="6 7">G-1-2-2</strain>
    </source>
</reference>
<proteinExistence type="inferred from homology"/>
<name>A0A848H8D9_9BURK</name>
<keyword evidence="4" id="KW-0963">Cytoplasm</keyword>
<keyword evidence="7" id="KW-1185">Reference proteome</keyword>
<dbReference type="NCBIfam" id="NF001463">
    <property type="entry name" value="PRK00321.1-4"/>
    <property type="match status" value="1"/>
</dbReference>
<keyword evidence="5" id="KW-0233">DNA recombination</keyword>
<comment type="caution">
    <text evidence="6">The sequence shown here is derived from an EMBL/GenBank/DDBJ whole genome shotgun (WGS) entry which is preliminary data.</text>
</comment>
<dbReference type="PANTHER" id="PTHR38103:SF1">
    <property type="entry name" value="RECOMBINATION-ASSOCIATED PROTEIN RDGC"/>
    <property type="match status" value="1"/>
</dbReference>
<dbReference type="RefSeq" id="WP_169419728.1">
    <property type="nucleotide sequence ID" value="NZ_JABBFX010000001.1"/>
</dbReference>